<reference evidence="2 3" key="1">
    <citation type="submission" date="2024-05" db="EMBL/GenBank/DDBJ databases">
        <title>Genome sequencing and assembly of Indian major carp, Cirrhinus mrigala (Hamilton, 1822).</title>
        <authorList>
            <person name="Mohindra V."/>
            <person name="Chowdhury L.M."/>
            <person name="Lal K."/>
            <person name="Jena J.K."/>
        </authorList>
    </citation>
    <scope>NUCLEOTIDE SEQUENCE [LARGE SCALE GENOMIC DNA]</scope>
    <source>
        <strain evidence="2">CM1030</strain>
        <tissue evidence="2">Blood</tissue>
    </source>
</reference>
<sequence length="126" mass="13673">ARRWTFTYARSPPLGGSRHSGASRPARLRPLCPHPDHAHMPLGYPPRFGPRALSRLLPLPAVYAVLEAIDPPPSSCPSPVPGGYRLAHSSSYSPLQGRGGCRWGAGWGTPFMDLFCETCSKPWLIG</sequence>
<evidence type="ECO:0000313" key="3">
    <source>
        <dbReference type="Proteomes" id="UP001529510"/>
    </source>
</evidence>
<organism evidence="2 3">
    <name type="scientific">Cirrhinus mrigala</name>
    <name type="common">Mrigala</name>
    <dbReference type="NCBI Taxonomy" id="683832"/>
    <lineage>
        <taxon>Eukaryota</taxon>
        <taxon>Metazoa</taxon>
        <taxon>Chordata</taxon>
        <taxon>Craniata</taxon>
        <taxon>Vertebrata</taxon>
        <taxon>Euteleostomi</taxon>
        <taxon>Actinopterygii</taxon>
        <taxon>Neopterygii</taxon>
        <taxon>Teleostei</taxon>
        <taxon>Ostariophysi</taxon>
        <taxon>Cypriniformes</taxon>
        <taxon>Cyprinidae</taxon>
        <taxon>Labeoninae</taxon>
        <taxon>Labeonini</taxon>
        <taxon>Cirrhinus</taxon>
    </lineage>
</organism>
<proteinExistence type="predicted"/>
<accession>A0ABD0RF22</accession>
<dbReference type="Proteomes" id="UP001529510">
    <property type="component" value="Unassembled WGS sequence"/>
</dbReference>
<comment type="caution">
    <text evidence="2">The sequence shown here is derived from an EMBL/GenBank/DDBJ whole genome shotgun (WGS) entry which is preliminary data.</text>
</comment>
<evidence type="ECO:0000313" key="2">
    <source>
        <dbReference type="EMBL" id="KAL0197132.1"/>
    </source>
</evidence>
<dbReference type="AlphaFoldDB" id="A0ABD0RF22"/>
<feature type="non-terminal residue" evidence="2">
    <location>
        <position position="126"/>
    </location>
</feature>
<gene>
    <name evidence="2" type="ORF">M9458_005672</name>
</gene>
<evidence type="ECO:0000256" key="1">
    <source>
        <dbReference type="SAM" id="MobiDB-lite"/>
    </source>
</evidence>
<name>A0ABD0RF22_CIRMR</name>
<feature type="non-terminal residue" evidence="2">
    <location>
        <position position="1"/>
    </location>
</feature>
<dbReference type="EMBL" id="JAMKFB020000003">
    <property type="protein sequence ID" value="KAL0197132.1"/>
    <property type="molecule type" value="Genomic_DNA"/>
</dbReference>
<protein>
    <submittedName>
        <fullName evidence="2">Uncharacterized protein</fullName>
    </submittedName>
</protein>
<keyword evidence="3" id="KW-1185">Reference proteome</keyword>
<feature type="region of interest" description="Disordered" evidence="1">
    <location>
        <begin position="11"/>
        <end position="30"/>
    </location>
</feature>